<dbReference type="CDD" id="cd11821">
    <property type="entry name" value="SH3_ASAP"/>
    <property type="match status" value="1"/>
</dbReference>
<dbReference type="PANTHER" id="PTHR45854:SF3">
    <property type="entry name" value="ARFGAP WITH SH3 DOMAIN, ANK REPEAT AND PH DOMAIN-CONTAINING PROTEIN"/>
    <property type="match status" value="1"/>
</dbReference>
<dbReference type="OrthoDB" id="366390at2759"/>
<keyword evidence="13" id="KW-1185">Reference proteome</keyword>
<dbReference type="SUPFAM" id="SSF48403">
    <property type="entry name" value="Ankyrin repeat"/>
    <property type="match status" value="1"/>
</dbReference>
<feature type="compositionally biased region" description="Pro residues" evidence="11">
    <location>
        <begin position="337"/>
        <end position="360"/>
    </location>
</feature>
<keyword evidence="8" id="KW-0862">Zinc</keyword>
<evidence type="ECO:0000256" key="8">
    <source>
        <dbReference type="ARBA" id="ARBA00022833"/>
    </source>
</evidence>
<accession>A0A6S7HJ67</accession>
<evidence type="ECO:0000256" key="2">
    <source>
        <dbReference type="ARBA" id="ARBA00004496"/>
    </source>
</evidence>
<keyword evidence="9" id="KW-0040">ANK repeat</keyword>
<dbReference type="InterPro" id="IPR036770">
    <property type="entry name" value="Ankyrin_rpt-contain_sf"/>
</dbReference>
<dbReference type="InterPro" id="IPR036028">
    <property type="entry name" value="SH3-like_dom_sf"/>
</dbReference>
<dbReference type="Proteomes" id="UP001152795">
    <property type="component" value="Unassembled WGS sequence"/>
</dbReference>
<evidence type="ECO:0000256" key="4">
    <source>
        <dbReference type="ARBA" id="ARBA00022468"/>
    </source>
</evidence>
<evidence type="ECO:0000256" key="9">
    <source>
        <dbReference type="ARBA" id="ARBA00023043"/>
    </source>
</evidence>
<evidence type="ECO:0000256" key="11">
    <source>
        <dbReference type="SAM" id="MobiDB-lite"/>
    </source>
</evidence>
<dbReference type="GO" id="GO:0005737">
    <property type="term" value="C:cytoplasm"/>
    <property type="evidence" value="ECO:0007669"/>
    <property type="project" value="UniProtKB-SubCell"/>
</dbReference>
<dbReference type="InterPro" id="IPR002110">
    <property type="entry name" value="Ankyrin_rpt"/>
</dbReference>
<keyword evidence="10" id="KW-0472">Membrane</keyword>
<keyword evidence="7" id="KW-0677">Repeat</keyword>
<dbReference type="FunFam" id="2.30.30.40:FF:000012">
    <property type="entry name" value="Arf-GAP with SH3 domain, ANK repeat and PH domain-containing protein 2"/>
    <property type="match status" value="1"/>
</dbReference>
<feature type="compositionally biased region" description="Polar residues" evidence="11">
    <location>
        <begin position="370"/>
        <end position="380"/>
    </location>
</feature>
<dbReference type="Gene3D" id="1.25.40.950">
    <property type="match status" value="1"/>
</dbReference>
<dbReference type="Pfam" id="PF12796">
    <property type="entry name" value="Ank_2"/>
    <property type="match status" value="1"/>
</dbReference>
<keyword evidence="5" id="KW-0963">Cytoplasm</keyword>
<feature type="compositionally biased region" description="Polar residues" evidence="11">
    <location>
        <begin position="391"/>
        <end position="417"/>
    </location>
</feature>
<comment type="caution">
    <text evidence="12">The sequence shown here is derived from an EMBL/GenBank/DDBJ whole genome shotgun (WGS) entry which is preliminary data.</text>
</comment>
<dbReference type="SMART" id="SM00248">
    <property type="entry name" value="ANK"/>
    <property type="match status" value="3"/>
</dbReference>
<evidence type="ECO:0000256" key="1">
    <source>
        <dbReference type="ARBA" id="ARBA00004370"/>
    </source>
</evidence>
<organism evidence="12 13">
    <name type="scientific">Paramuricea clavata</name>
    <name type="common">Red gorgonian</name>
    <name type="synonym">Violescent sea-whip</name>
    <dbReference type="NCBI Taxonomy" id="317549"/>
    <lineage>
        <taxon>Eukaryota</taxon>
        <taxon>Metazoa</taxon>
        <taxon>Cnidaria</taxon>
        <taxon>Anthozoa</taxon>
        <taxon>Octocorallia</taxon>
        <taxon>Malacalcyonacea</taxon>
        <taxon>Plexauridae</taxon>
        <taxon>Paramuricea</taxon>
    </lineage>
</organism>
<keyword evidence="4" id="KW-0343">GTPase activation</keyword>
<evidence type="ECO:0000256" key="7">
    <source>
        <dbReference type="ARBA" id="ARBA00022737"/>
    </source>
</evidence>
<feature type="compositionally biased region" description="Low complexity" evidence="11">
    <location>
        <begin position="281"/>
        <end position="296"/>
    </location>
</feature>
<keyword evidence="3" id="KW-0728">SH3 domain</keyword>
<evidence type="ECO:0000256" key="10">
    <source>
        <dbReference type="ARBA" id="ARBA00023136"/>
    </source>
</evidence>
<dbReference type="SMART" id="SM00326">
    <property type="entry name" value="SH3"/>
    <property type="match status" value="1"/>
</dbReference>
<evidence type="ECO:0000256" key="3">
    <source>
        <dbReference type="ARBA" id="ARBA00022443"/>
    </source>
</evidence>
<keyword evidence="6" id="KW-0479">Metal-binding</keyword>
<feature type="compositionally biased region" description="Basic and acidic residues" evidence="11">
    <location>
        <begin position="441"/>
        <end position="453"/>
    </location>
</feature>
<dbReference type="GO" id="GO:0016020">
    <property type="term" value="C:membrane"/>
    <property type="evidence" value="ECO:0007669"/>
    <property type="project" value="UniProtKB-SubCell"/>
</dbReference>
<name>A0A6S7HJ67_PARCT</name>
<dbReference type="GO" id="GO:0005096">
    <property type="term" value="F:GTPase activator activity"/>
    <property type="evidence" value="ECO:0007669"/>
    <property type="project" value="UniProtKB-KW"/>
</dbReference>
<sequence>DGKHTTSLHYSVKNDEDDTSLHIVDFLAQNTSNIDVLSDGNSALHLAATLCKSECIKVLVRAGANATQVNVLGQTALDIAMTEEHNETIELLKSVQGGKLSNCDNVKIDWGLEQAENIYEEPCNFGDLRIDLQSEDESIEEPIKVPATPPRSKRPISIATFPPPIPRSKTMGNDVDVTPQYHSSSPSMSVIGELKKRHGLGEDLKKNLRRTAPPPPPTSTIPGAHTGVVYPTTQHSTFTKSHQRSNSTPYEDSPPTPPIRVGSVSRSNRTPLPVPKTRPLSPNKMTTSQSSSSLSRRPSKKSNTLEARPKPPMGPKPKLEDSNDSKKVSRTLSSSPPLTPAPLPTSVPPPIARPLSPPTPTRTVSPPSVARSTSSPTTWAVSPPKTRAVSPPTTRAVSPPTTRAVSPPTTRAASPPNTRVMPPTTGLPPPPSPELQPPPRPPKDSRLKGEPDRSTGNTPPPVLPPRALSPTAKVKRVEAIFDCAADNDDELSFSEGEIIVVSGEADPDWWMGHIEGNPRREGVFPITFVRPFEKE</sequence>
<feature type="non-terminal residue" evidence="12">
    <location>
        <position position="1"/>
    </location>
</feature>
<dbReference type="InterPro" id="IPR043593">
    <property type="entry name" value="ASAP"/>
</dbReference>
<dbReference type="SUPFAM" id="SSF50044">
    <property type="entry name" value="SH3-domain"/>
    <property type="match status" value="1"/>
</dbReference>
<dbReference type="InterPro" id="IPR001452">
    <property type="entry name" value="SH3_domain"/>
</dbReference>
<dbReference type="PROSITE" id="PS50297">
    <property type="entry name" value="ANK_REP_REGION"/>
    <property type="match status" value="1"/>
</dbReference>
<feature type="region of interest" description="Disordered" evidence="11">
    <location>
        <begin position="206"/>
        <end position="470"/>
    </location>
</feature>
<dbReference type="Pfam" id="PF14604">
    <property type="entry name" value="SH3_9"/>
    <property type="match status" value="1"/>
</dbReference>
<reference evidence="12" key="1">
    <citation type="submission" date="2020-04" db="EMBL/GenBank/DDBJ databases">
        <authorList>
            <person name="Alioto T."/>
            <person name="Alioto T."/>
            <person name="Gomez Garrido J."/>
        </authorList>
    </citation>
    <scope>NUCLEOTIDE SEQUENCE</scope>
    <source>
        <strain evidence="12">A484AB</strain>
    </source>
</reference>
<dbReference type="PRINTS" id="PR00452">
    <property type="entry name" value="SH3DOMAIN"/>
</dbReference>
<evidence type="ECO:0000313" key="12">
    <source>
        <dbReference type="EMBL" id="CAB4003697.1"/>
    </source>
</evidence>
<evidence type="ECO:0000256" key="5">
    <source>
        <dbReference type="ARBA" id="ARBA00022490"/>
    </source>
</evidence>
<dbReference type="PROSITE" id="PS50002">
    <property type="entry name" value="SH3"/>
    <property type="match status" value="1"/>
</dbReference>
<feature type="compositionally biased region" description="Basic and acidic residues" evidence="11">
    <location>
        <begin position="317"/>
        <end position="327"/>
    </location>
</feature>
<dbReference type="Gene3D" id="2.30.30.40">
    <property type="entry name" value="SH3 Domains"/>
    <property type="match status" value="1"/>
</dbReference>
<proteinExistence type="predicted"/>
<evidence type="ECO:0000313" key="13">
    <source>
        <dbReference type="Proteomes" id="UP001152795"/>
    </source>
</evidence>
<dbReference type="AlphaFoldDB" id="A0A6S7HJ67"/>
<dbReference type="PANTHER" id="PTHR45854">
    <property type="entry name" value="ASAP FAMILY MEMBER"/>
    <property type="match status" value="1"/>
</dbReference>
<protein>
    <submittedName>
        <fullName evidence="12">Arf-GAP with SH3 domain, ANK repeat and PH domain-containing 2-like</fullName>
    </submittedName>
</protein>
<evidence type="ECO:0000256" key="6">
    <source>
        <dbReference type="ARBA" id="ARBA00022723"/>
    </source>
</evidence>
<dbReference type="GO" id="GO:0046872">
    <property type="term" value="F:metal ion binding"/>
    <property type="evidence" value="ECO:0007669"/>
    <property type="project" value="UniProtKB-KW"/>
</dbReference>
<gene>
    <name evidence="12" type="ORF">PACLA_8A071779</name>
</gene>
<dbReference type="InterPro" id="IPR035836">
    <property type="entry name" value="ASAP1-like_SH3"/>
</dbReference>
<feature type="region of interest" description="Disordered" evidence="11">
    <location>
        <begin position="144"/>
        <end position="172"/>
    </location>
</feature>
<feature type="compositionally biased region" description="Polar residues" evidence="11">
    <location>
        <begin position="231"/>
        <end position="250"/>
    </location>
</feature>
<dbReference type="Gene3D" id="1.25.40.20">
    <property type="entry name" value="Ankyrin repeat-containing domain"/>
    <property type="match status" value="1"/>
</dbReference>
<dbReference type="EMBL" id="CACRXK020004700">
    <property type="protein sequence ID" value="CAB4003697.1"/>
    <property type="molecule type" value="Genomic_DNA"/>
</dbReference>
<dbReference type="PROSITE" id="PS50088">
    <property type="entry name" value="ANK_REPEAT"/>
    <property type="match status" value="1"/>
</dbReference>
<comment type="subcellular location">
    <subcellularLocation>
        <location evidence="2">Cytoplasm</location>
    </subcellularLocation>
    <subcellularLocation>
        <location evidence="1">Membrane</location>
    </subcellularLocation>
</comment>
<feature type="compositionally biased region" description="Pro residues" evidence="11">
    <location>
        <begin position="425"/>
        <end position="440"/>
    </location>
</feature>